<feature type="transmembrane region" description="Helical" evidence="1">
    <location>
        <begin position="7"/>
        <end position="28"/>
    </location>
</feature>
<feature type="transmembrane region" description="Helical" evidence="1">
    <location>
        <begin position="326"/>
        <end position="344"/>
    </location>
</feature>
<feature type="transmembrane region" description="Helical" evidence="1">
    <location>
        <begin position="351"/>
        <end position="370"/>
    </location>
</feature>
<evidence type="ECO:0000256" key="1">
    <source>
        <dbReference type="SAM" id="Phobius"/>
    </source>
</evidence>
<feature type="transmembrane region" description="Helical" evidence="1">
    <location>
        <begin position="158"/>
        <end position="182"/>
    </location>
</feature>
<dbReference type="Proteomes" id="UP000028607">
    <property type="component" value="Unassembled WGS sequence"/>
</dbReference>
<feature type="transmembrane region" description="Helical" evidence="1">
    <location>
        <begin position="134"/>
        <end position="151"/>
    </location>
</feature>
<feature type="transmembrane region" description="Helical" evidence="1">
    <location>
        <begin position="109"/>
        <end position="128"/>
    </location>
</feature>
<feature type="transmembrane region" description="Helical" evidence="1">
    <location>
        <begin position="376"/>
        <end position="404"/>
    </location>
</feature>
<reference evidence="3" key="1">
    <citation type="submission" date="2013-04" db="EMBL/GenBank/DDBJ databases">
        <title>Thioclava sp. 13D2W-2 Genome Sequencing.</title>
        <authorList>
            <person name="Lai Q."/>
            <person name="Li G."/>
            <person name="Shao Z."/>
        </authorList>
    </citation>
    <scope>NUCLEOTIDE SEQUENCE [LARGE SCALE GENOMIC DNA]</scope>
    <source>
        <strain evidence="3">13D2W-2</strain>
    </source>
</reference>
<keyword evidence="1" id="KW-0472">Membrane</keyword>
<feature type="transmembrane region" description="Helical" evidence="1">
    <location>
        <begin position="269"/>
        <end position="289"/>
    </location>
</feature>
<name>A0A085U0B6_9RHOB</name>
<accession>A0A085U0B6</accession>
<dbReference type="AlphaFoldDB" id="A0A085U0B6"/>
<sequence>MRGRGSVLLFSGVFFLFAAIAVIGYVSANPHACYGAGDCVHYTAMTEAFRAWTPTTIPFPFNTRVLAPFLASLFPYEITDSFLILNLICVILFLVFLALIIWELELGSVDYLLIGLWFLLHPSGFPTYYANPKLVDPLAYAIFALVILCYIKNWRFFLVISLIAGLLTKQTFLVLALLITLADLMFSSKVRFAKDFDCDAKRNFCFFVGIEKRTVYFLIGLYFAIYLTLDFLKAVEKEAFPLPFYPAPSSLGTIIHFLKESLREPFRIIVWFGSIFSATGFFLVYVYPAKRALQFALKSKVAFFLFIGSLAFLVLGLLGGSDMTRIIFNGNLLILLFVSLLAKAGTFSKTFHFAAVTLSAAMMLLYTHFFPTAFEYAYYVGHDVSGISIFLMIMSLFSLMLVFARHHLLDEAQ</sequence>
<feature type="transmembrane region" description="Helical" evidence="1">
    <location>
        <begin position="301"/>
        <end position="320"/>
    </location>
</feature>
<keyword evidence="3" id="KW-1185">Reference proteome</keyword>
<keyword evidence="1" id="KW-1133">Transmembrane helix</keyword>
<reference evidence="2 3" key="2">
    <citation type="journal article" date="2015" name="Antonie Van Leeuwenhoek">
        <title>Thioclava indica sp. nov., isolated from surface seawater of the Indian Ocean.</title>
        <authorList>
            <person name="Liu Y."/>
            <person name="Lai Q."/>
            <person name="Du J."/>
            <person name="Xu H."/>
            <person name="Jiang L."/>
            <person name="Shao Z."/>
        </authorList>
    </citation>
    <scope>NUCLEOTIDE SEQUENCE [LARGE SCALE GENOMIC DNA]</scope>
    <source>
        <strain evidence="2 3">13D2W-2</strain>
    </source>
</reference>
<organism evidence="2 3">
    <name type="scientific">Thioclava atlantica</name>
    <dbReference type="NCBI Taxonomy" id="1317124"/>
    <lineage>
        <taxon>Bacteria</taxon>
        <taxon>Pseudomonadati</taxon>
        <taxon>Pseudomonadota</taxon>
        <taxon>Alphaproteobacteria</taxon>
        <taxon>Rhodobacterales</taxon>
        <taxon>Paracoccaceae</taxon>
        <taxon>Thioclava</taxon>
    </lineage>
</organism>
<evidence type="ECO:0008006" key="4">
    <source>
        <dbReference type="Google" id="ProtNLM"/>
    </source>
</evidence>
<proteinExistence type="predicted"/>
<protein>
    <recommendedName>
        <fullName evidence="4">DUF2029 domain-containing protein</fullName>
    </recommendedName>
</protein>
<feature type="transmembrane region" description="Helical" evidence="1">
    <location>
        <begin position="214"/>
        <end position="232"/>
    </location>
</feature>
<evidence type="ECO:0000313" key="3">
    <source>
        <dbReference type="Proteomes" id="UP000028607"/>
    </source>
</evidence>
<evidence type="ECO:0000313" key="2">
    <source>
        <dbReference type="EMBL" id="KFE36413.1"/>
    </source>
</evidence>
<feature type="transmembrane region" description="Helical" evidence="1">
    <location>
        <begin position="82"/>
        <end position="102"/>
    </location>
</feature>
<dbReference type="EMBL" id="AQRC01000002">
    <property type="protein sequence ID" value="KFE36413.1"/>
    <property type="molecule type" value="Genomic_DNA"/>
</dbReference>
<comment type="caution">
    <text evidence="2">The sequence shown here is derived from an EMBL/GenBank/DDBJ whole genome shotgun (WGS) entry which is preliminary data.</text>
</comment>
<gene>
    <name evidence="2" type="ORF">DW2_03854</name>
</gene>
<keyword evidence="1" id="KW-0812">Transmembrane</keyword>